<dbReference type="HOGENOM" id="CLU_1490011_0_0_1"/>
<organism evidence="2 3">
    <name type="scientific">Trachipleistophora hominis</name>
    <name type="common">Microsporidian parasite</name>
    <dbReference type="NCBI Taxonomy" id="72359"/>
    <lineage>
        <taxon>Eukaryota</taxon>
        <taxon>Fungi</taxon>
        <taxon>Fungi incertae sedis</taxon>
        <taxon>Microsporidia</taxon>
        <taxon>Pleistophoridae</taxon>
        <taxon>Trachipleistophora</taxon>
    </lineage>
</organism>
<keyword evidence="1" id="KW-0812">Transmembrane</keyword>
<dbReference type="EMBL" id="JH993867">
    <property type="protein sequence ID" value="ELQ76153.1"/>
    <property type="molecule type" value="Genomic_DNA"/>
</dbReference>
<evidence type="ECO:0000256" key="1">
    <source>
        <dbReference type="SAM" id="Phobius"/>
    </source>
</evidence>
<dbReference type="AlphaFoldDB" id="L7JXI5"/>
<dbReference type="InParanoid" id="L7JXI5"/>
<evidence type="ECO:0000313" key="2">
    <source>
        <dbReference type="EMBL" id="ELQ76153.1"/>
    </source>
</evidence>
<evidence type="ECO:0000313" key="3">
    <source>
        <dbReference type="Proteomes" id="UP000011185"/>
    </source>
</evidence>
<dbReference type="VEuPathDB" id="MicrosporidiaDB:THOM_0869"/>
<keyword evidence="1" id="KW-0472">Membrane</keyword>
<keyword evidence="1" id="KW-1133">Transmembrane helix</keyword>
<gene>
    <name evidence="2" type="ORF">THOM_0869</name>
</gene>
<dbReference type="Proteomes" id="UP000011185">
    <property type="component" value="Unassembled WGS sequence"/>
</dbReference>
<keyword evidence="3" id="KW-1185">Reference proteome</keyword>
<proteinExistence type="predicted"/>
<name>L7JXI5_TRAHO</name>
<reference evidence="2 3" key="1">
    <citation type="journal article" date="2012" name="PLoS Pathog.">
        <title>The genome of the obligate intracellular parasite Trachipleistophora hominis: new insights into microsporidian genome dynamics and reductive evolution.</title>
        <authorList>
            <person name="Heinz E."/>
            <person name="Williams T.A."/>
            <person name="Nakjang S."/>
            <person name="Noel C.J."/>
            <person name="Swan D.C."/>
            <person name="Goldberg A.V."/>
            <person name="Harris S.R."/>
            <person name="Weinmaier T."/>
            <person name="Markert S."/>
            <person name="Becher D."/>
            <person name="Bernhardt J."/>
            <person name="Dagan T."/>
            <person name="Hacker C."/>
            <person name="Lucocq J.M."/>
            <person name="Schweder T."/>
            <person name="Rattei T."/>
            <person name="Hall N."/>
            <person name="Hirt R.P."/>
            <person name="Embley T.M."/>
        </authorList>
    </citation>
    <scope>NUCLEOTIDE SEQUENCE [LARGE SCALE GENOMIC DNA]</scope>
</reference>
<accession>L7JXI5</accession>
<sequence length="181" mass="20021">MFNEWVVITNVVGQGLCYLLKWIGKNSVRGGFVEMIASGDATDKQLLSGLGFNVELCAERGSDSAVSNDFELNVISLGNLSYSEEMFGGQCSCRMRKAGIGVGDTRRELSTRSNVICREIEKISESQKQLVSIEDVDEQAVDVVILRPGIICFKRFLARNCGFLFIGALFSVWMVLTNEFP</sequence>
<feature type="transmembrane region" description="Helical" evidence="1">
    <location>
        <begin position="156"/>
        <end position="176"/>
    </location>
</feature>
<protein>
    <submittedName>
        <fullName evidence="2">Uncharacterized protein</fullName>
    </submittedName>
</protein>